<accession>A0AAD4LEF7</accession>
<gene>
    <name evidence="1" type="ORF">EDB92DRAFT_1864131</name>
</gene>
<evidence type="ECO:0000313" key="1">
    <source>
        <dbReference type="EMBL" id="KAH8990504.1"/>
    </source>
</evidence>
<name>A0AAD4LEF7_9AGAM</name>
<comment type="caution">
    <text evidence="1">The sequence shown here is derived from an EMBL/GenBank/DDBJ whole genome shotgun (WGS) entry which is preliminary data.</text>
</comment>
<dbReference type="Proteomes" id="UP001201163">
    <property type="component" value="Unassembled WGS sequence"/>
</dbReference>
<dbReference type="EMBL" id="JAKELL010000030">
    <property type="protein sequence ID" value="KAH8990504.1"/>
    <property type="molecule type" value="Genomic_DNA"/>
</dbReference>
<dbReference type="AlphaFoldDB" id="A0AAD4LEF7"/>
<protein>
    <submittedName>
        <fullName evidence="1">Uncharacterized protein</fullName>
    </submittedName>
</protein>
<evidence type="ECO:0000313" key="2">
    <source>
        <dbReference type="Proteomes" id="UP001201163"/>
    </source>
</evidence>
<sequence>MAPLHRMAGRVLRVHDHPKAWRYGMVAVSLQDFPLPGAPLLLSFCISFSFSSYTSCTLLVVREGQDAQRARVHLASPSPISAHSQRIHLPANQGVFVGSWSNTIVIQIVSLGPNILYDEHQYRVPCLRVGHQHLSARASGPVDVRLSMQNYRRTPTLDTDGPHTQWDLETLLMTACAPSH</sequence>
<reference evidence="1" key="1">
    <citation type="submission" date="2022-01" db="EMBL/GenBank/DDBJ databases">
        <title>Comparative genomics reveals a dynamic genome evolution in the ectomycorrhizal milk-cap (Lactarius) mushrooms.</title>
        <authorList>
            <consortium name="DOE Joint Genome Institute"/>
            <person name="Lebreton A."/>
            <person name="Tang N."/>
            <person name="Kuo A."/>
            <person name="LaButti K."/>
            <person name="Drula E."/>
            <person name="Barry K."/>
            <person name="Clum A."/>
            <person name="Lipzen A."/>
            <person name="Mousain D."/>
            <person name="Ng V."/>
            <person name="Wang R."/>
            <person name="Wang X."/>
            <person name="Dai Y."/>
            <person name="Henrissat B."/>
            <person name="Grigoriev I.V."/>
            <person name="Guerin-Laguette A."/>
            <person name="Yu F."/>
            <person name="Martin F.M."/>
        </authorList>
    </citation>
    <scope>NUCLEOTIDE SEQUENCE</scope>
    <source>
        <strain evidence="1">QP</strain>
    </source>
</reference>
<organism evidence="1 2">
    <name type="scientific">Lactarius akahatsu</name>
    <dbReference type="NCBI Taxonomy" id="416441"/>
    <lineage>
        <taxon>Eukaryota</taxon>
        <taxon>Fungi</taxon>
        <taxon>Dikarya</taxon>
        <taxon>Basidiomycota</taxon>
        <taxon>Agaricomycotina</taxon>
        <taxon>Agaricomycetes</taxon>
        <taxon>Russulales</taxon>
        <taxon>Russulaceae</taxon>
        <taxon>Lactarius</taxon>
    </lineage>
</organism>
<proteinExistence type="predicted"/>
<keyword evidence="2" id="KW-1185">Reference proteome</keyword>